<dbReference type="Pfam" id="PF08305">
    <property type="entry name" value="NPCBM"/>
    <property type="match status" value="1"/>
</dbReference>
<dbReference type="Gene3D" id="2.60.120.1060">
    <property type="entry name" value="NPCBM/NEW2 domain"/>
    <property type="match status" value="1"/>
</dbReference>
<dbReference type="GO" id="GO:0016989">
    <property type="term" value="F:sigma factor antagonist activity"/>
    <property type="evidence" value="ECO:0007669"/>
    <property type="project" value="TreeGrafter"/>
</dbReference>
<reference evidence="5" key="1">
    <citation type="submission" date="2017-02" db="EMBL/GenBank/DDBJ databases">
        <title>Comparative genomics and description of representatives of a novel lineage of planctomycetes thriving in anoxic sediments.</title>
        <authorList>
            <person name="Spring S."/>
            <person name="Bunk B."/>
            <person name="Sproer C."/>
        </authorList>
    </citation>
    <scope>NUCLEOTIDE SEQUENCE [LARGE SCALE GENOMIC DNA]</scope>
    <source>
        <strain evidence="5">ST-NAGAB-D1</strain>
    </source>
</reference>
<dbReference type="RefSeq" id="WP_146660781.1">
    <property type="nucleotide sequence ID" value="NZ_CP019791.1"/>
</dbReference>
<dbReference type="OrthoDB" id="292867at2"/>
<keyword evidence="1" id="KW-0472">Membrane</keyword>
<dbReference type="InterPro" id="IPR038637">
    <property type="entry name" value="NPCBM_sf"/>
</dbReference>
<dbReference type="InterPro" id="IPR012373">
    <property type="entry name" value="Ferrdict_sens_TM"/>
</dbReference>
<gene>
    <name evidence="4" type="ORF">STSP2_01230</name>
</gene>
<sequence>MERKDLYCLVELVMLKLDDNLNEAGCRELNKMLREPQARQAYLEVMDICGVLKQDTRADSHLKDDAGIDFEPAVDGWWEALARYERTAPIVETQSCEQKKAPQPPATCVSNTERTISKLAIWVAGVSTAVLIALMALVFFGPATDENGEILATVHNHSGRAYDTNGDSLRLGQQLTKEWVNLEEGYLNLEMQCGASVLVQAPASFELEEPSQLFLHTGRLSSIVSKKATGFTVRTRNATVVDYGTEFGVIAYEDGEAEAHVFKGEVSLRVGSDPHDFERYMNLKGGQAGKTVSGGRSLKSVRAQPNLFVRSLPLETRFALPGRKIDLADIVGGGNGFGTGQQDIVIDPGTGGLTGQYKFKNREPSVDYSPVPELSLVDGVFVPDGGTGPVLVSQQEHIFENAPDTGGTYFQNISNGFELGTEGYYQRRDIVAGVKYGTESEPAISMHSNAGITFDLDAIRRSVPGKKLSRFTSLYGIAGLPHETKGARAAFYVLVDGEQKFKAEGKHEDLAKGNISVALEDDDQFLTLITCDADGNKGNDWCVFALPAIELE</sequence>
<dbReference type="AlphaFoldDB" id="A0A1U9NJT3"/>
<dbReference type="EMBL" id="CP019791">
    <property type="protein sequence ID" value="AQT68075.1"/>
    <property type="molecule type" value="Genomic_DNA"/>
</dbReference>
<keyword evidence="1" id="KW-0812">Transmembrane</keyword>
<dbReference type="PANTHER" id="PTHR30273:SF2">
    <property type="entry name" value="PROTEIN FECR"/>
    <property type="match status" value="1"/>
</dbReference>
<keyword evidence="1" id="KW-1133">Transmembrane helix</keyword>
<evidence type="ECO:0000256" key="1">
    <source>
        <dbReference type="SAM" id="Phobius"/>
    </source>
</evidence>
<evidence type="ECO:0000313" key="5">
    <source>
        <dbReference type="Proteomes" id="UP000189674"/>
    </source>
</evidence>
<dbReference type="STRING" id="1936003.STSP2_01230"/>
<evidence type="ECO:0000313" key="4">
    <source>
        <dbReference type="EMBL" id="AQT68075.1"/>
    </source>
</evidence>
<dbReference type="PANTHER" id="PTHR30273">
    <property type="entry name" value="PERIPLASMIC SIGNAL SENSOR AND SIGMA FACTOR ACTIVATOR FECR-RELATED"/>
    <property type="match status" value="1"/>
</dbReference>
<name>A0A1U9NJT3_9BACT</name>
<feature type="domain" description="Glycosyl hydrolase family 98 putative carbohydrate-binding module" evidence="3">
    <location>
        <begin position="465"/>
        <end position="547"/>
    </location>
</feature>
<dbReference type="Proteomes" id="UP000189674">
    <property type="component" value="Chromosome"/>
</dbReference>
<evidence type="ECO:0000259" key="2">
    <source>
        <dbReference type="Pfam" id="PF04773"/>
    </source>
</evidence>
<protein>
    <submittedName>
        <fullName evidence="4">FecR protein</fullName>
    </submittedName>
</protein>
<dbReference type="KEGG" id="alus:STSP2_01230"/>
<dbReference type="InterPro" id="IPR006860">
    <property type="entry name" value="FecR"/>
</dbReference>
<evidence type="ECO:0000259" key="3">
    <source>
        <dbReference type="Pfam" id="PF08305"/>
    </source>
</evidence>
<feature type="transmembrane region" description="Helical" evidence="1">
    <location>
        <begin position="119"/>
        <end position="140"/>
    </location>
</feature>
<dbReference type="InterPro" id="IPR013222">
    <property type="entry name" value="Glyco_hyd_98_carb-bd"/>
</dbReference>
<dbReference type="Gene3D" id="2.60.120.1440">
    <property type="match status" value="1"/>
</dbReference>
<dbReference type="Pfam" id="PF04773">
    <property type="entry name" value="FecR"/>
    <property type="match status" value="1"/>
</dbReference>
<organism evidence="4 5">
    <name type="scientific">Anaerohalosphaera lusitana</name>
    <dbReference type="NCBI Taxonomy" id="1936003"/>
    <lineage>
        <taxon>Bacteria</taxon>
        <taxon>Pseudomonadati</taxon>
        <taxon>Planctomycetota</taxon>
        <taxon>Phycisphaerae</taxon>
        <taxon>Sedimentisphaerales</taxon>
        <taxon>Anaerohalosphaeraceae</taxon>
        <taxon>Anaerohalosphaera</taxon>
    </lineage>
</organism>
<feature type="domain" description="FecR protein" evidence="2">
    <location>
        <begin position="205"/>
        <end position="266"/>
    </location>
</feature>
<accession>A0A1U9NJT3</accession>
<keyword evidence="5" id="KW-1185">Reference proteome</keyword>
<proteinExistence type="predicted"/>